<feature type="domain" description="Pesticidal crystal protein Cry22Aa Ig-like" evidence="3">
    <location>
        <begin position="90"/>
        <end position="161"/>
    </location>
</feature>
<dbReference type="Gene3D" id="2.60.40.10">
    <property type="entry name" value="Immunoglobulins"/>
    <property type="match status" value="2"/>
</dbReference>
<dbReference type="Pfam" id="PF16403">
    <property type="entry name" value="Bact_surface_Ig-like"/>
    <property type="match status" value="2"/>
</dbReference>
<sequence>MNVTAGNAPVITLNGDNPYSVEVHTTYTDPGATATDTEDGNVPVTNDSATAVNMAVVGDYMVTYTSTDSQNNTTHATRTVKVVDTTAPVITLTGNAAVNLLVGATYTEEGATCTDNYDANCNVTIGGDTVDTSTVGTYTVTYDANDTAGNTATQVTRSVNVTAVVTDTDGDGIPDATDPDDDNDGVADADDAFPLDANEIADTDGDGIGNNADTDSWFTYNSATRTVTVTPTGSTEDSVIQAENGDATVVPAADSITLKVQNANGCTAFIKALDDGSVITGYEGTCQNAGDTTDGTFPIGTRSVIAQGGASIESTVKLNMNESFIIGGK</sequence>
<feature type="compositionally biased region" description="Acidic residues" evidence="2">
    <location>
        <begin position="168"/>
        <end position="185"/>
    </location>
</feature>
<dbReference type="EMBL" id="FPHD01000022">
    <property type="protein sequence ID" value="SFV53541.1"/>
    <property type="molecule type" value="Genomic_DNA"/>
</dbReference>
<dbReference type="InterPro" id="IPR051846">
    <property type="entry name" value="SH2_domain_adapters"/>
</dbReference>
<dbReference type="AlphaFoldDB" id="A0A1W1BJA0"/>
<evidence type="ECO:0000256" key="2">
    <source>
        <dbReference type="SAM" id="MobiDB-lite"/>
    </source>
</evidence>
<evidence type="ECO:0000259" key="3">
    <source>
        <dbReference type="Pfam" id="PF16403"/>
    </source>
</evidence>
<feature type="region of interest" description="Disordered" evidence="2">
    <location>
        <begin position="166"/>
        <end position="185"/>
    </location>
</feature>
<dbReference type="InterPro" id="IPR013783">
    <property type="entry name" value="Ig-like_fold"/>
</dbReference>
<dbReference type="GO" id="GO:0005509">
    <property type="term" value="F:calcium ion binding"/>
    <property type="evidence" value="ECO:0007669"/>
    <property type="project" value="InterPro"/>
</dbReference>
<dbReference type="PANTHER" id="PTHR15127">
    <property type="entry name" value="HEAVYWEIGHT, ISOFORM A"/>
    <property type="match status" value="1"/>
</dbReference>
<dbReference type="SUPFAM" id="SSF103647">
    <property type="entry name" value="TSP type-3 repeat"/>
    <property type="match status" value="1"/>
</dbReference>
<feature type="domain" description="Pesticidal crystal protein Cry22Aa Ig-like" evidence="3">
    <location>
        <begin position="11"/>
        <end position="82"/>
    </location>
</feature>
<proteinExistence type="predicted"/>
<dbReference type="GO" id="GO:0001784">
    <property type="term" value="F:phosphotyrosine residue binding"/>
    <property type="evidence" value="ECO:0007669"/>
    <property type="project" value="TreeGrafter"/>
</dbReference>
<reference evidence="4" key="1">
    <citation type="submission" date="2016-10" db="EMBL/GenBank/DDBJ databases">
        <authorList>
            <person name="de Groot N.N."/>
        </authorList>
    </citation>
    <scope>NUCLEOTIDE SEQUENCE</scope>
</reference>
<dbReference type="PANTHER" id="PTHR15127:SF32">
    <property type="entry name" value="HEAVYWEIGHT, ISOFORM A"/>
    <property type="match status" value="1"/>
</dbReference>
<accession>A0A1W1BJA0</accession>
<keyword evidence="1" id="KW-0727">SH2 domain</keyword>
<dbReference type="InterPro" id="IPR028974">
    <property type="entry name" value="TSP_type-3_rpt"/>
</dbReference>
<dbReference type="InterPro" id="IPR032179">
    <property type="entry name" value="Cry22Aa_Ig-like"/>
</dbReference>
<name>A0A1W1BJA0_9ZZZZ</name>
<gene>
    <name evidence="4" type="ORF">MNB_SV-8-1453</name>
</gene>
<evidence type="ECO:0000256" key="1">
    <source>
        <dbReference type="ARBA" id="ARBA00022999"/>
    </source>
</evidence>
<organism evidence="4">
    <name type="scientific">hydrothermal vent metagenome</name>
    <dbReference type="NCBI Taxonomy" id="652676"/>
    <lineage>
        <taxon>unclassified sequences</taxon>
        <taxon>metagenomes</taxon>
        <taxon>ecological metagenomes</taxon>
    </lineage>
</organism>
<evidence type="ECO:0000313" key="4">
    <source>
        <dbReference type="EMBL" id="SFV53541.1"/>
    </source>
</evidence>
<protein>
    <recommendedName>
        <fullName evidence="3">Pesticidal crystal protein Cry22Aa Ig-like domain-containing protein</fullName>
    </recommendedName>
</protein>